<evidence type="ECO:0000313" key="6">
    <source>
        <dbReference type="EMBL" id="CAB4268192.1"/>
    </source>
</evidence>
<evidence type="ECO:0000256" key="3">
    <source>
        <dbReference type="ARBA" id="ARBA00023163"/>
    </source>
</evidence>
<sequence>MERQKVEKMLFGEEIKNIIACEGTERTERHEKLEKWILRLELAGFGRVPLSYHGMLQARRQLQGYEGFKIKEENGCLVICWHDRPLFSISAWRFRRYE</sequence>
<keyword evidence="9" id="KW-1185">Reference proteome</keyword>
<reference evidence="9" key="1">
    <citation type="journal article" date="2020" name="Genome Biol.">
        <title>Gamete binning: chromosome-level and haplotype-resolved genome assembly enabled by high-throughput single-cell sequencing of gamete genomes.</title>
        <authorList>
            <person name="Campoy J.A."/>
            <person name="Sun H."/>
            <person name="Goel M."/>
            <person name="Jiao W.-B."/>
            <person name="Folz-Donahue K."/>
            <person name="Wang N."/>
            <person name="Rubio M."/>
            <person name="Liu C."/>
            <person name="Kukat C."/>
            <person name="Ruiz D."/>
            <person name="Huettel B."/>
            <person name="Schneeberger K."/>
        </authorList>
    </citation>
    <scope>NUCLEOTIDE SEQUENCE [LARGE SCALE GENOMIC DNA]</scope>
    <source>
        <strain evidence="9">cv. Rojo Pasion</strain>
    </source>
</reference>
<evidence type="ECO:0000256" key="1">
    <source>
        <dbReference type="ARBA" id="ARBA00004123"/>
    </source>
</evidence>
<name>A0A6J5TWP6_PRUAR</name>
<gene>
    <name evidence="6" type="ORF">CURHAP_LOCUS11324</name>
    <name evidence="7" type="ORF">ORAREDHAP_LOCUS11609</name>
</gene>
<keyword evidence="2" id="KW-0805">Transcription regulation</keyword>
<reference evidence="6 8" key="2">
    <citation type="submission" date="2020-05" db="EMBL/GenBank/DDBJ databases">
        <authorList>
            <person name="Campoy J."/>
            <person name="Schneeberger K."/>
            <person name="Spophaly S."/>
        </authorList>
    </citation>
    <scope>NUCLEOTIDE SEQUENCE [LARGE SCALE GENOMIC DNA]</scope>
    <source>
        <strain evidence="6">PruArmRojPasFocal</strain>
    </source>
</reference>
<dbReference type="OrthoDB" id="762338at2759"/>
<feature type="region of interest" description="SAW" evidence="5">
    <location>
        <begin position="20"/>
        <end position="93"/>
    </location>
</feature>
<keyword evidence="3" id="KW-0804">Transcription</keyword>
<evidence type="ECO:0000256" key="5">
    <source>
        <dbReference type="PROSITE-ProRule" id="PRU01191"/>
    </source>
</evidence>
<dbReference type="Proteomes" id="UP000507222">
    <property type="component" value="Unassembled WGS sequence"/>
</dbReference>
<keyword evidence="4" id="KW-0539">Nucleus</keyword>
<dbReference type="Pfam" id="PF03514">
    <property type="entry name" value="GRAS"/>
    <property type="match status" value="1"/>
</dbReference>
<dbReference type="EMBL" id="CAEKDK010000002">
    <property type="protein sequence ID" value="CAB4268192.1"/>
    <property type="molecule type" value="Genomic_DNA"/>
</dbReference>
<comment type="similarity">
    <text evidence="5">Belongs to the GRAS family.</text>
</comment>
<evidence type="ECO:0000313" key="7">
    <source>
        <dbReference type="EMBL" id="CAB4298809.1"/>
    </source>
</evidence>
<dbReference type="PANTHER" id="PTHR31636">
    <property type="entry name" value="OSJNBA0084A10.13 PROTEIN-RELATED"/>
    <property type="match status" value="1"/>
</dbReference>
<dbReference type="Proteomes" id="UP000507245">
    <property type="component" value="Unassembled WGS sequence"/>
</dbReference>
<dbReference type="InterPro" id="IPR005202">
    <property type="entry name" value="TF_GRAS"/>
</dbReference>
<evidence type="ECO:0000256" key="4">
    <source>
        <dbReference type="ARBA" id="ARBA00023242"/>
    </source>
</evidence>
<dbReference type="EMBL" id="CAEKKB010000002">
    <property type="protein sequence ID" value="CAB4298809.1"/>
    <property type="molecule type" value="Genomic_DNA"/>
</dbReference>
<evidence type="ECO:0000313" key="8">
    <source>
        <dbReference type="Proteomes" id="UP000507222"/>
    </source>
</evidence>
<comment type="caution">
    <text evidence="5">Lacks conserved residue(s) required for the propagation of feature annotation.</text>
</comment>
<proteinExistence type="inferred from homology"/>
<dbReference type="PROSITE" id="PS50985">
    <property type="entry name" value="GRAS"/>
    <property type="match status" value="1"/>
</dbReference>
<evidence type="ECO:0000313" key="9">
    <source>
        <dbReference type="Proteomes" id="UP000507245"/>
    </source>
</evidence>
<dbReference type="GO" id="GO:0005634">
    <property type="term" value="C:nucleus"/>
    <property type="evidence" value="ECO:0007669"/>
    <property type="project" value="UniProtKB-SubCell"/>
</dbReference>
<dbReference type="AlphaFoldDB" id="A0A6J5TWP6"/>
<accession>A0A6J5TWP6</accession>
<protein>
    <submittedName>
        <fullName evidence="6">Uncharacterized protein</fullName>
    </submittedName>
</protein>
<evidence type="ECO:0000256" key="2">
    <source>
        <dbReference type="ARBA" id="ARBA00023015"/>
    </source>
</evidence>
<organism evidence="6 8">
    <name type="scientific">Prunus armeniaca</name>
    <name type="common">Apricot</name>
    <name type="synonym">Armeniaca vulgaris</name>
    <dbReference type="NCBI Taxonomy" id="36596"/>
    <lineage>
        <taxon>Eukaryota</taxon>
        <taxon>Viridiplantae</taxon>
        <taxon>Streptophyta</taxon>
        <taxon>Embryophyta</taxon>
        <taxon>Tracheophyta</taxon>
        <taxon>Spermatophyta</taxon>
        <taxon>Magnoliopsida</taxon>
        <taxon>eudicotyledons</taxon>
        <taxon>Gunneridae</taxon>
        <taxon>Pentapetalae</taxon>
        <taxon>rosids</taxon>
        <taxon>fabids</taxon>
        <taxon>Rosales</taxon>
        <taxon>Rosaceae</taxon>
        <taxon>Amygdaloideae</taxon>
        <taxon>Amygdaleae</taxon>
        <taxon>Prunus</taxon>
    </lineage>
</organism>
<comment type="subcellular location">
    <subcellularLocation>
        <location evidence="1">Nucleus</location>
    </subcellularLocation>
</comment>